<dbReference type="InterPro" id="IPR018511">
    <property type="entry name" value="Hemolysin-typ_Ca-bd_CS"/>
</dbReference>
<evidence type="ECO:0000256" key="2">
    <source>
        <dbReference type="ARBA" id="ARBA00022525"/>
    </source>
</evidence>
<dbReference type="GO" id="GO:0005509">
    <property type="term" value="F:calcium ion binding"/>
    <property type="evidence" value="ECO:0007669"/>
    <property type="project" value="InterPro"/>
</dbReference>
<dbReference type="Proteomes" id="UP000231194">
    <property type="component" value="Unassembled WGS sequence"/>
</dbReference>
<evidence type="ECO:0000256" key="3">
    <source>
        <dbReference type="SAM" id="MobiDB-lite"/>
    </source>
</evidence>
<evidence type="ECO:0000313" key="5">
    <source>
        <dbReference type="Proteomes" id="UP000231194"/>
    </source>
</evidence>
<dbReference type="Gene3D" id="2.150.10.10">
    <property type="entry name" value="Serralysin-like metalloprotease, C-terminal"/>
    <property type="match status" value="2"/>
</dbReference>
<dbReference type="PANTHER" id="PTHR38340">
    <property type="entry name" value="S-LAYER PROTEIN"/>
    <property type="match status" value="1"/>
</dbReference>
<organism evidence="4 5">
    <name type="scientific">Bradyrhizobium forestalis</name>
    <dbReference type="NCBI Taxonomy" id="1419263"/>
    <lineage>
        <taxon>Bacteria</taxon>
        <taxon>Pseudomonadati</taxon>
        <taxon>Pseudomonadota</taxon>
        <taxon>Alphaproteobacteria</taxon>
        <taxon>Hyphomicrobiales</taxon>
        <taxon>Nitrobacteraceae</taxon>
        <taxon>Bradyrhizobium</taxon>
    </lineage>
</organism>
<keyword evidence="2" id="KW-0964">Secreted</keyword>
<dbReference type="PANTHER" id="PTHR38340:SF1">
    <property type="entry name" value="S-LAYER PROTEIN"/>
    <property type="match status" value="1"/>
</dbReference>
<dbReference type="InterPro" id="IPR008557">
    <property type="entry name" value="PhoX"/>
</dbReference>
<proteinExistence type="predicted"/>
<gene>
    <name evidence="4" type="ORF">CVM73_31315</name>
</gene>
<evidence type="ECO:0000256" key="1">
    <source>
        <dbReference type="ARBA" id="ARBA00004613"/>
    </source>
</evidence>
<name>A0A2M8R0N0_9BRAD</name>
<comment type="subcellular location">
    <subcellularLocation>
        <location evidence="1">Secreted</location>
    </subcellularLocation>
</comment>
<dbReference type="OrthoDB" id="7974158at2"/>
<feature type="region of interest" description="Disordered" evidence="3">
    <location>
        <begin position="50"/>
        <end position="75"/>
    </location>
</feature>
<dbReference type="InterPro" id="IPR050557">
    <property type="entry name" value="RTX_toxin/Mannuronan_C5-epim"/>
</dbReference>
<dbReference type="EMBL" id="PGVG01000038">
    <property type="protein sequence ID" value="PJG51350.1"/>
    <property type="molecule type" value="Genomic_DNA"/>
</dbReference>
<comment type="caution">
    <text evidence="4">The sequence shown here is derived from an EMBL/GenBank/DDBJ whole genome shotgun (WGS) entry which is preliminary data.</text>
</comment>
<dbReference type="InterPro" id="IPR011049">
    <property type="entry name" value="Serralysin-like_metalloprot_C"/>
</dbReference>
<dbReference type="PRINTS" id="PR00313">
    <property type="entry name" value="CABNDNGRPT"/>
</dbReference>
<evidence type="ECO:0000313" key="4">
    <source>
        <dbReference type="EMBL" id="PJG51350.1"/>
    </source>
</evidence>
<dbReference type="Pfam" id="PF00353">
    <property type="entry name" value="HemolysinCabind"/>
    <property type="match status" value="2"/>
</dbReference>
<reference evidence="4 5" key="1">
    <citation type="submission" date="2017-11" db="EMBL/GenBank/DDBJ databases">
        <title>Bradyrhizobium forestalis sp. nov., an efficient nitrogen-fixing bacterium isolated from nodules of forest legume species in the Amazon.</title>
        <authorList>
            <person name="Costa E.M."/>
            <person name="Guimaraes A."/>
            <person name="Carvalho T.S."/>
            <person name="Rodrigues T.L."/>
            <person name="Ribeiro P.R.A."/>
            <person name="Lebbe L."/>
            <person name="Willems A."/>
            <person name="Moreira F.M.S."/>
        </authorList>
    </citation>
    <scope>NUCLEOTIDE SEQUENCE [LARGE SCALE GENOMIC DNA]</scope>
    <source>
        <strain evidence="4 5">INPA54B</strain>
    </source>
</reference>
<dbReference type="AlphaFoldDB" id="A0A2M8R0N0"/>
<sequence length="755" mass="79769">MGAKVPSVGAMLPSASGSRVAAAGEALARTRRGQASLRFRPPTAWGGVGRRLCPTALPTPSRTSRRTISSSQTQVRPVHIDVAPTSQPLVNGAFVPVPSQTAREQSMSHHHHHGDYHPFKKFKFGTNGNDAIQGSDQSDVIFGFQGNDTIVAGLGNDIAFGGRGNDWIDGGKGNDTLFGESGNDALIGGDGNDDLHGGRGRDLLIGGAGRDQLDGDQGNDKFLFRQGMGVDTIEHLDAGDRVDVRDFNIPSFQALINSARQIGHDVQIDLGGGDKLIIEHARISDLHAEQFIVSDEVKGASSSQTPYLLSSDSHVYTESLLTTGDSVNGYKMAGIPDGLGAFDNGDGTFTVLMNHELPAAAGIARAHGGTGAFVSEWVVDKTTLQVLSGKDLIHDVWMYEGGTYVDHNAGGSPVTFNRFCSADLADSGAFYNAQTGLGFDGRLYLNGEEGGVEGRAFAHVVGGPQDGNSYELAWLGNMAYENVVANAHTGDKTVVGMMDDGQNGQVYFYSGTKQSTGNAIEKAGLTGGHLLGIHVTDFEGSANNAQSNTSPLGADEKSAFTMIDLGDVSGKTGAQIDADSEAAGVTTFLRPEDGAWDTLNPNRFYFVTTNAFNAPSQLWALDFADASHPELGGTIKLLLNGSEGQQMLDNITVDSHGKLILCEDVGNNAHLGRVWQYDPATDALTQLAQHDASRFVTGGANFLTQDEEASGVIDVSHILGNAGENVYLIDTQSHLNVGGELVEGGQLQLIHQYLV</sequence>
<dbReference type="PROSITE" id="PS00330">
    <property type="entry name" value="HEMOLYSIN_CALCIUM"/>
    <property type="match status" value="2"/>
</dbReference>
<dbReference type="Pfam" id="PF05787">
    <property type="entry name" value="PhoX"/>
    <property type="match status" value="1"/>
</dbReference>
<dbReference type="RefSeq" id="WP_100235615.1">
    <property type="nucleotide sequence ID" value="NZ_PGVG01000038.1"/>
</dbReference>
<dbReference type="InterPro" id="IPR001343">
    <property type="entry name" value="Hemolysn_Ca-bd"/>
</dbReference>
<accession>A0A2M8R0N0</accession>
<feature type="compositionally biased region" description="Low complexity" evidence="3">
    <location>
        <begin position="54"/>
        <end position="73"/>
    </location>
</feature>
<dbReference type="SUPFAM" id="SSF51120">
    <property type="entry name" value="beta-Roll"/>
    <property type="match status" value="1"/>
</dbReference>
<dbReference type="GO" id="GO:0005576">
    <property type="term" value="C:extracellular region"/>
    <property type="evidence" value="ECO:0007669"/>
    <property type="project" value="UniProtKB-SubCell"/>
</dbReference>
<keyword evidence="5" id="KW-1185">Reference proteome</keyword>
<protein>
    <submittedName>
        <fullName evidence="4">Uncharacterized protein</fullName>
    </submittedName>
</protein>